<name>F9WQX6_TRYVY</name>
<evidence type="ECO:0000313" key="3">
    <source>
        <dbReference type="EMBL" id="CCD19958.1"/>
    </source>
</evidence>
<dbReference type="EMBL" id="CAEX01004555">
    <property type="protein sequence ID" value="CCD19958.1"/>
    <property type="molecule type" value="Genomic_DNA"/>
</dbReference>
<reference evidence="3 4" key="1">
    <citation type="journal article" date="2012" name="Proc. Natl. Acad. Sci. U.S.A.">
        <title>Antigenic diversity is generated by distinct evolutionary mechanisms in African trypanosome species.</title>
        <authorList>
            <person name="Jackson A.P."/>
            <person name="Berry A."/>
            <person name="Aslett M."/>
            <person name="Allison H.C."/>
            <person name="Burton P."/>
            <person name="Vavrova-Anderson J."/>
            <person name="Brown R."/>
            <person name="Browne H."/>
            <person name="Corton N."/>
            <person name="Hauser H."/>
            <person name="Gamble J."/>
            <person name="Gilderthorp R."/>
            <person name="Marcello L."/>
            <person name="McQuillan J."/>
            <person name="Otto T.D."/>
            <person name="Quail M.A."/>
            <person name="Sanders M.J."/>
            <person name="van Tonder A."/>
            <person name="Ginger M.L."/>
            <person name="Field M.C."/>
            <person name="Barry J.D."/>
            <person name="Hertz-Fowler C."/>
            <person name="Berriman M."/>
        </authorList>
    </citation>
    <scope>NUCLEOTIDE SEQUENCE</scope>
    <source>
        <strain evidence="3 4">Y486</strain>
    </source>
</reference>
<dbReference type="SUPFAM" id="SSF50939">
    <property type="entry name" value="Sialidases"/>
    <property type="match status" value="1"/>
</dbReference>
<dbReference type="InterPro" id="IPR013320">
    <property type="entry name" value="ConA-like_dom_sf"/>
</dbReference>
<evidence type="ECO:0000259" key="1">
    <source>
        <dbReference type="Pfam" id="PF13859"/>
    </source>
</evidence>
<dbReference type="GO" id="GO:0009313">
    <property type="term" value="P:oligosaccharide catabolic process"/>
    <property type="evidence" value="ECO:0007669"/>
    <property type="project" value="TreeGrafter"/>
</dbReference>
<dbReference type="CDD" id="cd15482">
    <property type="entry name" value="Sialidase_non-viral"/>
    <property type="match status" value="1"/>
</dbReference>
<dbReference type="Gene3D" id="2.60.120.200">
    <property type="match status" value="1"/>
</dbReference>
<dbReference type="InterPro" id="IPR011040">
    <property type="entry name" value="Sialidase"/>
</dbReference>
<dbReference type="GO" id="GO:0016020">
    <property type="term" value="C:membrane"/>
    <property type="evidence" value="ECO:0007669"/>
    <property type="project" value="TreeGrafter"/>
</dbReference>
<gene>
    <name evidence="3" type="ORF">TvY486_0027090</name>
</gene>
<dbReference type="InterPro" id="IPR036278">
    <property type="entry name" value="Sialidase_sf"/>
</dbReference>
<dbReference type="AlphaFoldDB" id="F9WQX6"/>
<dbReference type="InterPro" id="IPR055239">
    <property type="entry name" value="TS_C"/>
</dbReference>
<dbReference type="InterPro" id="IPR026856">
    <property type="entry name" value="Sialidase_fam"/>
</dbReference>
<feature type="domain" description="Trans-sialidase C-terminal" evidence="2">
    <location>
        <begin position="552"/>
        <end position="686"/>
    </location>
</feature>
<dbReference type="GO" id="GO:0005737">
    <property type="term" value="C:cytoplasm"/>
    <property type="evidence" value="ECO:0007669"/>
    <property type="project" value="TreeGrafter"/>
</dbReference>
<keyword evidence="4" id="KW-1185">Reference proteome</keyword>
<sequence length="852" mass="96488">MGTYYVREVRNTRELFLAGGKWVSKNVSLVPPPGPMYPWWDEAPTKDTWRHSWPSKWAEWENWLKESNRTTDWWVAWWGMTFITHGNWQWSFERPEWRKRWHDGYRQQWRTVLPYVEKSGKVWNRTVHSFRIPSMVEVDGVLIAFADARYRTSIDYHVTDTVAKYSADGGKTWKTEVVFRNPQVHPVYSRVVDPTVVVKGDKVFVLVGKFHYARGYWTWHKNSTDIDVILYVGTVKKRVEGGVPTATITWKEMQSFKEEYMKIRSYYEQTGYKQFSKTPWLPTHFLGAVGNGIVLNDDLYKVTESNGRGEKVAGKGAIIFPIQIKQGVTSIAGTMLYSKDDGKTWKFGEGRTPVGCSESSVVEWQGKLLLMSRADGGFRKVYVSDDMGRSWEEFRKLSRVWGNSPTRDAPGSSSSTIKLSIEGREVILLTQPRNTVGRYSRDRLQLWMTDGDRVFWVGQISNGGENSPYAFLMHTKNTVTREDVLHCLHEQNFDEVYSIFNVKLDAHMGRVKSVVRTWNEQDRLLADECKPAFLMSPDDRREATAKKCKGIPTLGLIGMLASGHASVFSNVSQWKDAFGCVDAYIVGGSIASDSGGVHFEGGRGHGVFWPVEDQGQDHRYEAVNAEHTIVATALLRDKPAGDAVVMAERMRLTSGGASHDLALQVLYDTDGKFRLQCVVAGTESQSMVQCDPKAIGTPRTLEPLDYPYERRARDKTPVRMSALYKSIVGAGDRGNRYRDANTVHGYQVGLVMRGMRQTNGTLPWVELYINGEKVSVLERSNDNTSHSPNIQHFYMGGGGVTITSALLYNRELEEVEMGQLFGSANNIMLSKRVATSIASQKFSPLNITYVDG</sequence>
<evidence type="ECO:0000259" key="2">
    <source>
        <dbReference type="Pfam" id="PF22925"/>
    </source>
</evidence>
<protein>
    <submittedName>
        <fullName evidence="3">Trans-sialidase, putative</fullName>
    </submittedName>
</protein>
<dbReference type="Proteomes" id="UP000009027">
    <property type="component" value="Unassembled WGS sequence"/>
</dbReference>
<dbReference type="PANTHER" id="PTHR10628:SF30">
    <property type="entry name" value="EXO-ALPHA-SIALIDASE"/>
    <property type="match status" value="1"/>
</dbReference>
<dbReference type="VEuPathDB" id="TriTrypDB:TvY486_0027090"/>
<dbReference type="SUPFAM" id="SSF49899">
    <property type="entry name" value="Concanavalin A-like lectins/glucanases"/>
    <property type="match status" value="1"/>
</dbReference>
<dbReference type="Gene3D" id="2.120.10.10">
    <property type="match status" value="1"/>
</dbReference>
<dbReference type="Pfam" id="PF22925">
    <property type="entry name" value="TS_C"/>
    <property type="match status" value="1"/>
</dbReference>
<feature type="domain" description="Sialidase" evidence="1">
    <location>
        <begin position="132"/>
        <end position="490"/>
    </location>
</feature>
<dbReference type="PANTHER" id="PTHR10628">
    <property type="entry name" value="SIALIDASE"/>
    <property type="match status" value="1"/>
</dbReference>
<proteinExistence type="predicted"/>
<dbReference type="GO" id="GO:0006689">
    <property type="term" value="P:ganglioside catabolic process"/>
    <property type="evidence" value="ECO:0007669"/>
    <property type="project" value="TreeGrafter"/>
</dbReference>
<evidence type="ECO:0000313" key="4">
    <source>
        <dbReference type="Proteomes" id="UP000009027"/>
    </source>
</evidence>
<dbReference type="Pfam" id="PF13859">
    <property type="entry name" value="BNR_3"/>
    <property type="match status" value="1"/>
</dbReference>
<organism evidence="3 4">
    <name type="scientific">Trypanosoma vivax (strain Y486)</name>
    <dbReference type="NCBI Taxonomy" id="1055687"/>
    <lineage>
        <taxon>Eukaryota</taxon>
        <taxon>Discoba</taxon>
        <taxon>Euglenozoa</taxon>
        <taxon>Kinetoplastea</taxon>
        <taxon>Metakinetoplastina</taxon>
        <taxon>Trypanosomatida</taxon>
        <taxon>Trypanosomatidae</taxon>
        <taxon>Trypanosoma</taxon>
        <taxon>Duttonella</taxon>
    </lineage>
</organism>
<dbReference type="GO" id="GO:0004308">
    <property type="term" value="F:exo-alpha-sialidase activity"/>
    <property type="evidence" value="ECO:0007669"/>
    <property type="project" value="InterPro"/>
</dbReference>
<accession>F9WQX6</accession>